<dbReference type="Proteomes" id="UP000319213">
    <property type="component" value="Unassembled WGS sequence"/>
</dbReference>
<dbReference type="CDD" id="cd16936">
    <property type="entry name" value="HATPase_RsbW-like"/>
    <property type="match status" value="1"/>
</dbReference>
<dbReference type="InterPro" id="IPR003594">
    <property type="entry name" value="HATPase_dom"/>
</dbReference>
<proteinExistence type="predicted"/>
<reference evidence="3 4" key="1">
    <citation type="submission" date="2019-06" db="EMBL/GenBank/DDBJ databases">
        <title>Sequencing the genomes of 1000 actinobacteria strains.</title>
        <authorList>
            <person name="Klenk H.-P."/>
        </authorList>
    </citation>
    <scope>NUCLEOTIDE SEQUENCE [LARGE SCALE GENOMIC DNA]</scope>
    <source>
        <strain evidence="3 4">DSM 43186</strain>
    </source>
</reference>
<keyword evidence="1" id="KW-0808">Transferase</keyword>
<dbReference type="InterPro" id="IPR050267">
    <property type="entry name" value="Anti-sigma-factor_SerPK"/>
</dbReference>
<dbReference type="AlphaFoldDB" id="A0A543IYN6"/>
<dbReference type="PANTHER" id="PTHR35526:SF3">
    <property type="entry name" value="ANTI-SIGMA-F FACTOR RSBW"/>
    <property type="match status" value="1"/>
</dbReference>
<dbReference type="SUPFAM" id="SSF55874">
    <property type="entry name" value="ATPase domain of HSP90 chaperone/DNA topoisomerase II/histidine kinase"/>
    <property type="match status" value="1"/>
</dbReference>
<evidence type="ECO:0000313" key="4">
    <source>
        <dbReference type="Proteomes" id="UP000319213"/>
    </source>
</evidence>
<dbReference type="InterPro" id="IPR036890">
    <property type="entry name" value="HATPase_C_sf"/>
</dbReference>
<keyword evidence="1" id="KW-0418">Kinase</keyword>
<gene>
    <name evidence="3" type="ORF">FHX40_2375</name>
</gene>
<feature type="domain" description="Histidine kinase/HSP90-like ATPase" evidence="2">
    <location>
        <begin position="53"/>
        <end position="166"/>
    </location>
</feature>
<evidence type="ECO:0000256" key="1">
    <source>
        <dbReference type="ARBA" id="ARBA00022527"/>
    </source>
</evidence>
<accession>A0A543IYN6</accession>
<dbReference type="Pfam" id="PF13581">
    <property type="entry name" value="HATPase_c_2"/>
    <property type="match status" value="1"/>
</dbReference>
<dbReference type="GO" id="GO:0004674">
    <property type="term" value="F:protein serine/threonine kinase activity"/>
    <property type="evidence" value="ECO:0007669"/>
    <property type="project" value="UniProtKB-KW"/>
</dbReference>
<dbReference type="PANTHER" id="PTHR35526">
    <property type="entry name" value="ANTI-SIGMA-F FACTOR RSBW-RELATED"/>
    <property type="match status" value="1"/>
</dbReference>
<comment type="caution">
    <text evidence="3">The sequence shown here is derived from an EMBL/GenBank/DDBJ whole genome shotgun (WGS) entry which is preliminary data.</text>
</comment>
<organism evidence="3 4">
    <name type="scientific">Thermopolyspora flexuosa</name>
    <dbReference type="NCBI Taxonomy" id="103836"/>
    <lineage>
        <taxon>Bacteria</taxon>
        <taxon>Bacillati</taxon>
        <taxon>Actinomycetota</taxon>
        <taxon>Actinomycetes</taxon>
        <taxon>Streptosporangiales</taxon>
        <taxon>Streptosporangiaceae</taxon>
        <taxon>Thermopolyspora</taxon>
    </lineage>
</organism>
<name>A0A543IYN6_9ACTN</name>
<dbReference type="RefSeq" id="WP_189136125.1">
    <property type="nucleotide sequence ID" value="NZ_BMPV01000001.1"/>
</dbReference>
<dbReference type="EMBL" id="VFPQ01000001">
    <property type="protein sequence ID" value="TQM75661.1"/>
    <property type="molecule type" value="Genomic_DNA"/>
</dbReference>
<protein>
    <submittedName>
        <fullName evidence="3">Anti-sigma regulatory factor (Ser/Thr protein kinase)</fullName>
    </submittedName>
</protein>
<evidence type="ECO:0000313" key="3">
    <source>
        <dbReference type="EMBL" id="TQM75661.1"/>
    </source>
</evidence>
<evidence type="ECO:0000259" key="2">
    <source>
        <dbReference type="Pfam" id="PF13581"/>
    </source>
</evidence>
<dbReference type="Gene3D" id="3.30.565.10">
    <property type="entry name" value="Histidine kinase-like ATPase, C-terminal domain"/>
    <property type="match status" value="1"/>
</dbReference>
<keyword evidence="1" id="KW-0723">Serine/threonine-protein kinase</keyword>
<keyword evidence="4" id="KW-1185">Reference proteome</keyword>
<sequence>MKGIDPEGTLRRVRRWDAARRWALRRFAMAPFAPSRRQRPADGMTVLGATRLRATPGNVAEVRAYLGKLLAEGPVDVPTVTLLASELATNSVRHATAGADDTIALAVLVAGDAVRVEVADGGGPTTPCLRPLDDEYAEGGRGLHLVDMLADRWGFTRDRNGTTTWFEVTTSCGDTTCREGSGEYAPQGQGSGPA</sequence>